<feature type="transmembrane region" description="Helical" evidence="2">
    <location>
        <begin position="7"/>
        <end position="25"/>
    </location>
</feature>
<evidence type="ECO:0000256" key="1">
    <source>
        <dbReference type="ARBA" id="ARBA00023002"/>
    </source>
</evidence>
<dbReference type="EMBL" id="QAOG01000002">
    <property type="protein sequence ID" value="PTQ60887.1"/>
    <property type="molecule type" value="Genomic_DNA"/>
</dbReference>
<dbReference type="GO" id="GO:0016491">
    <property type="term" value="F:oxidoreductase activity"/>
    <property type="evidence" value="ECO:0007669"/>
    <property type="project" value="UniProtKB-KW"/>
</dbReference>
<accession>A0A2T5GNK1</accession>
<sequence length="415" mass="43921">MTANRRAIGIVGGGVVGLCCAVALLDRGHDVSVFEPDGDYNAASWGNAGHIAVEQVEPLASPAALRSVPARLFSAGGALALPPSMAARWLPFAARLIAASTPARFAAGTAALTPLLAGAMPAWRDLVETIGAPDLVRADGHVVIWDTAAQAQAGRRRWSRSAIGTARIVDAEPALLRRLGFLADPVGGAIRFTGSGQIVDLRRLATTLEAAVSARGGRIVREAARLTDDAGRTEIAGHDVDLVLVTAGVRSRALLEPLGYRVPMIAERGYHIRARADGWPADLPPLVFEDHAMIVTRYADCVQAASFVELGDPDAPPDPRKWARLEHHVRTLGLPIEGPFERWMGARPTLPDYLPAIGRSTRRANLAYAFGHQHLGLTLAPVTATLVAAMLAGNTPAVSLAPFDLDRFAKKGPRA</sequence>
<dbReference type="PANTHER" id="PTHR13847">
    <property type="entry name" value="SARCOSINE DEHYDROGENASE-RELATED"/>
    <property type="match status" value="1"/>
</dbReference>
<proteinExistence type="predicted"/>
<gene>
    <name evidence="4" type="ORF">C8J26_1202</name>
</gene>
<evidence type="ECO:0000313" key="5">
    <source>
        <dbReference type="Proteomes" id="UP000244189"/>
    </source>
</evidence>
<evidence type="ECO:0000256" key="2">
    <source>
        <dbReference type="SAM" id="Phobius"/>
    </source>
</evidence>
<dbReference type="SUPFAM" id="SSF54373">
    <property type="entry name" value="FAD-linked reductases, C-terminal domain"/>
    <property type="match status" value="1"/>
</dbReference>
<protein>
    <submittedName>
        <fullName evidence="4">Glycine/D-amino acid oxidase-like deaminating enzyme</fullName>
    </submittedName>
</protein>
<dbReference type="AlphaFoldDB" id="A0A2T5GNK1"/>
<evidence type="ECO:0000313" key="4">
    <source>
        <dbReference type="EMBL" id="PTQ60887.1"/>
    </source>
</evidence>
<feature type="domain" description="FAD dependent oxidoreductase" evidence="3">
    <location>
        <begin position="9"/>
        <end position="390"/>
    </location>
</feature>
<organism evidence="4 5">
    <name type="scientific">Sphingomonas aurantiaca</name>
    <dbReference type="NCBI Taxonomy" id="185949"/>
    <lineage>
        <taxon>Bacteria</taxon>
        <taxon>Pseudomonadati</taxon>
        <taxon>Pseudomonadota</taxon>
        <taxon>Alphaproteobacteria</taxon>
        <taxon>Sphingomonadales</taxon>
        <taxon>Sphingomonadaceae</taxon>
        <taxon>Sphingomonas</taxon>
    </lineage>
</organism>
<keyword evidence="1" id="KW-0560">Oxidoreductase</keyword>
<dbReference type="Gene3D" id="3.50.50.60">
    <property type="entry name" value="FAD/NAD(P)-binding domain"/>
    <property type="match status" value="2"/>
</dbReference>
<keyword evidence="5" id="KW-1185">Reference proteome</keyword>
<dbReference type="PANTHER" id="PTHR13847:SF289">
    <property type="entry name" value="GLYCINE OXIDASE"/>
    <property type="match status" value="1"/>
</dbReference>
<keyword evidence="2" id="KW-1133">Transmembrane helix</keyword>
<keyword evidence="2" id="KW-0812">Transmembrane</keyword>
<dbReference type="SUPFAM" id="SSF51905">
    <property type="entry name" value="FAD/NAD(P)-binding domain"/>
    <property type="match status" value="1"/>
</dbReference>
<comment type="caution">
    <text evidence="4">The sequence shown here is derived from an EMBL/GenBank/DDBJ whole genome shotgun (WGS) entry which is preliminary data.</text>
</comment>
<evidence type="ECO:0000259" key="3">
    <source>
        <dbReference type="Pfam" id="PF01266"/>
    </source>
</evidence>
<dbReference type="RefSeq" id="WP_244185187.1">
    <property type="nucleotide sequence ID" value="NZ_QAOG01000002.1"/>
</dbReference>
<dbReference type="InterPro" id="IPR006076">
    <property type="entry name" value="FAD-dep_OxRdtase"/>
</dbReference>
<dbReference type="GO" id="GO:0005737">
    <property type="term" value="C:cytoplasm"/>
    <property type="evidence" value="ECO:0007669"/>
    <property type="project" value="TreeGrafter"/>
</dbReference>
<dbReference type="InterPro" id="IPR036188">
    <property type="entry name" value="FAD/NAD-bd_sf"/>
</dbReference>
<dbReference type="Gene3D" id="3.30.9.10">
    <property type="entry name" value="D-Amino Acid Oxidase, subunit A, domain 2"/>
    <property type="match status" value="1"/>
</dbReference>
<name>A0A2T5GNK1_9SPHN</name>
<keyword evidence="2" id="KW-0472">Membrane</keyword>
<reference evidence="4 5" key="1">
    <citation type="submission" date="2018-04" db="EMBL/GenBank/DDBJ databases">
        <title>Genomic Encyclopedia of Type Strains, Phase III (KMG-III): the genomes of soil and plant-associated and newly described type strains.</title>
        <authorList>
            <person name="Whitman W."/>
        </authorList>
    </citation>
    <scope>NUCLEOTIDE SEQUENCE [LARGE SCALE GENOMIC DNA]</scope>
    <source>
        <strain evidence="4 5">MA101b</strain>
    </source>
</reference>
<dbReference type="Proteomes" id="UP000244189">
    <property type="component" value="Unassembled WGS sequence"/>
</dbReference>
<dbReference type="Pfam" id="PF01266">
    <property type="entry name" value="DAO"/>
    <property type="match status" value="1"/>
</dbReference>